<dbReference type="Proteomes" id="UP001202328">
    <property type="component" value="Unassembled WGS sequence"/>
</dbReference>
<proteinExistence type="predicted"/>
<keyword evidence="3" id="KW-1185">Reference proteome</keyword>
<evidence type="ECO:0000256" key="1">
    <source>
        <dbReference type="SAM" id="MobiDB-lite"/>
    </source>
</evidence>
<comment type="caution">
    <text evidence="2">The sequence shown here is derived from an EMBL/GenBank/DDBJ whole genome shotgun (WGS) entry which is preliminary data.</text>
</comment>
<protein>
    <submittedName>
        <fullName evidence="2">Uncharacterized protein</fullName>
    </submittedName>
</protein>
<accession>A0AAD4XK00</accession>
<evidence type="ECO:0000313" key="2">
    <source>
        <dbReference type="EMBL" id="KAI3925108.1"/>
    </source>
</evidence>
<reference evidence="2" key="1">
    <citation type="submission" date="2022-04" db="EMBL/GenBank/DDBJ databases">
        <title>A functionally conserved STORR gene fusion in Papaver species that diverged 16.8 million years ago.</title>
        <authorList>
            <person name="Catania T."/>
        </authorList>
    </citation>
    <scope>NUCLEOTIDE SEQUENCE</scope>
    <source>
        <strain evidence="2">S-188037</strain>
    </source>
</reference>
<feature type="non-terminal residue" evidence="2">
    <location>
        <position position="59"/>
    </location>
</feature>
<feature type="region of interest" description="Disordered" evidence="1">
    <location>
        <begin position="35"/>
        <end position="59"/>
    </location>
</feature>
<dbReference type="EMBL" id="JAJJMB010008202">
    <property type="protein sequence ID" value="KAI3925108.1"/>
    <property type="molecule type" value="Genomic_DNA"/>
</dbReference>
<sequence length="59" mass="6386">MFFLWQKSSKCACHEVKSHMESPFASNNLQASASRSVLANGKASATPTTSPISRSNEVK</sequence>
<organism evidence="2 3">
    <name type="scientific">Papaver atlanticum</name>
    <dbReference type="NCBI Taxonomy" id="357466"/>
    <lineage>
        <taxon>Eukaryota</taxon>
        <taxon>Viridiplantae</taxon>
        <taxon>Streptophyta</taxon>
        <taxon>Embryophyta</taxon>
        <taxon>Tracheophyta</taxon>
        <taxon>Spermatophyta</taxon>
        <taxon>Magnoliopsida</taxon>
        <taxon>Ranunculales</taxon>
        <taxon>Papaveraceae</taxon>
        <taxon>Papaveroideae</taxon>
        <taxon>Papaver</taxon>
    </lineage>
</organism>
<evidence type="ECO:0000313" key="3">
    <source>
        <dbReference type="Proteomes" id="UP001202328"/>
    </source>
</evidence>
<gene>
    <name evidence="2" type="ORF">MKW98_009758</name>
</gene>
<dbReference type="AlphaFoldDB" id="A0AAD4XK00"/>
<name>A0AAD4XK00_9MAGN</name>